<evidence type="ECO:0000313" key="1">
    <source>
        <dbReference type="EMBL" id="KAK9916391.1"/>
    </source>
</evidence>
<sequence length="147" mass="16413">MFGHPNAQRRNKTTGDVWVSETLAYPVAAAALGVRHHGFNSSIFHTAHPIYDAAPNALHYPWAVEVEEFGYSWYKHDYHNFDLNACPPWSNVRKSTGGLFPHPPPPSLLTSKGGELARDLLNIEIVALLNQGLCHLHHLKVRHPPGQ</sequence>
<proteinExistence type="predicted"/>
<dbReference type="EMBL" id="JALJOT010000003">
    <property type="protein sequence ID" value="KAK9916391.1"/>
    <property type="molecule type" value="Genomic_DNA"/>
</dbReference>
<evidence type="ECO:0000313" key="2">
    <source>
        <dbReference type="Proteomes" id="UP001491310"/>
    </source>
</evidence>
<protein>
    <submittedName>
        <fullName evidence="1">Uncharacterized protein</fullName>
    </submittedName>
</protein>
<gene>
    <name evidence="1" type="ORF">WJX75_002122</name>
</gene>
<accession>A0ABR2YXI7</accession>
<keyword evidence="2" id="KW-1185">Reference proteome</keyword>
<comment type="caution">
    <text evidence="1">The sequence shown here is derived from an EMBL/GenBank/DDBJ whole genome shotgun (WGS) entry which is preliminary data.</text>
</comment>
<reference evidence="1 2" key="1">
    <citation type="journal article" date="2024" name="Nat. Commun.">
        <title>Phylogenomics reveals the evolutionary origins of lichenization in chlorophyte algae.</title>
        <authorList>
            <person name="Puginier C."/>
            <person name="Libourel C."/>
            <person name="Otte J."/>
            <person name="Skaloud P."/>
            <person name="Haon M."/>
            <person name="Grisel S."/>
            <person name="Petersen M."/>
            <person name="Berrin J.G."/>
            <person name="Delaux P.M."/>
            <person name="Dal Grande F."/>
            <person name="Keller J."/>
        </authorList>
    </citation>
    <scope>NUCLEOTIDE SEQUENCE [LARGE SCALE GENOMIC DNA]</scope>
    <source>
        <strain evidence="1 2">SAG 216-7</strain>
    </source>
</reference>
<name>A0ABR2YXI7_9CHLO</name>
<dbReference type="Proteomes" id="UP001491310">
    <property type="component" value="Unassembled WGS sequence"/>
</dbReference>
<organism evidence="1 2">
    <name type="scientific">Coccomyxa subellipsoidea</name>
    <dbReference type="NCBI Taxonomy" id="248742"/>
    <lineage>
        <taxon>Eukaryota</taxon>
        <taxon>Viridiplantae</taxon>
        <taxon>Chlorophyta</taxon>
        <taxon>core chlorophytes</taxon>
        <taxon>Trebouxiophyceae</taxon>
        <taxon>Trebouxiophyceae incertae sedis</taxon>
        <taxon>Coccomyxaceae</taxon>
        <taxon>Coccomyxa</taxon>
    </lineage>
</organism>